<keyword evidence="4 6" id="KW-0067">ATP-binding</keyword>
<dbReference type="PANTHER" id="PTHR43335">
    <property type="entry name" value="ABC TRANSPORTER, ATP-BINDING PROTEIN"/>
    <property type="match status" value="1"/>
</dbReference>
<dbReference type="InterPro" id="IPR003439">
    <property type="entry name" value="ABC_transporter-like_ATP-bd"/>
</dbReference>
<evidence type="ECO:0000313" key="7">
    <source>
        <dbReference type="Proteomes" id="UP000321816"/>
    </source>
</evidence>
<dbReference type="Gene3D" id="3.40.50.300">
    <property type="entry name" value="P-loop containing nucleotide triphosphate hydrolases"/>
    <property type="match status" value="1"/>
</dbReference>
<protein>
    <submittedName>
        <fullName evidence="6">ABC transporter ATP-binding protein</fullName>
    </submittedName>
</protein>
<dbReference type="Pfam" id="PF13732">
    <property type="entry name" value="DrrA1-3_C"/>
    <property type="match status" value="1"/>
</dbReference>
<dbReference type="PANTHER" id="PTHR43335:SF11">
    <property type="entry name" value="ABC TRANSPORTER RELATED"/>
    <property type="match status" value="1"/>
</dbReference>
<dbReference type="PROSITE" id="PS50893">
    <property type="entry name" value="ABC_TRANSPORTER_2"/>
    <property type="match status" value="1"/>
</dbReference>
<organism evidence="6 7">
    <name type="scientific">Alkalicoccus halolimnae</name>
    <dbReference type="NCBI Taxonomy" id="1667239"/>
    <lineage>
        <taxon>Bacteria</taxon>
        <taxon>Bacillati</taxon>
        <taxon>Bacillota</taxon>
        <taxon>Bacilli</taxon>
        <taxon>Bacillales</taxon>
        <taxon>Bacillaceae</taxon>
        <taxon>Alkalicoccus</taxon>
    </lineage>
</organism>
<evidence type="ECO:0000256" key="3">
    <source>
        <dbReference type="ARBA" id="ARBA00022741"/>
    </source>
</evidence>
<dbReference type="InterPro" id="IPR003593">
    <property type="entry name" value="AAA+_ATPase"/>
</dbReference>
<dbReference type="OrthoDB" id="9804819at2"/>
<dbReference type="InterPro" id="IPR027417">
    <property type="entry name" value="P-loop_NTPase"/>
</dbReference>
<dbReference type="PROSITE" id="PS00211">
    <property type="entry name" value="ABC_TRANSPORTER_1"/>
    <property type="match status" value="1"/>
</dbReference>
<dbReference type="GO" id="GO:0016887">
    <property type="term" value="F:ATP hydrolysis activity"/>
    <property type="evidence" value="ECO:0007669"/>
    <property type="project" value="InterPro"/>
</dbReference>
<dbReference type="InterPro" id="IPR017871">
    <property type="entry name" value="ABC_transporter-like_CS"/>
</dbReference>
<keyword evidence="3" id="KW-0547">Nucleotide-binding</keyword>
<gene>
    <name evidence="6" type="ORF">FTX54_013465</name>
</gene>
<dbReference type="InterPro" id="IPR025302">
    <property type="entry name" value="DrrA1/2-like_C"/>
</dbReference>
<evidence type="ECO:0000259" key="5">
    <source>
        <dbReference type="PROSITE" id="PS50893"/>
    </source>
</evidence>
<dbReference type="SUPFAM" id="SSF52540">
    <property type="entry name" value="P-loop containing nucleoside triphosphate hydrolases"/>
    <property type="match status" value="1"/>
</dbReference>
<feature type="domain" description="ABC transporter" evidence="5">
    <location>
        <begin position="2"/>
        <end position="226"/>
    </location>
</feature>
<reference evidence="6 7" key="1">
    <citation type="submission" date="2024-01" db="EMBL/GenBank/DDBJ databases">
        <title>Complete Genome Sequence of Alkalicoccus halolimnae BZ-SZ-XJ29T, a Moderately Halophilic Bacterium Isolated from a Salt Lake.</title>
        <authorList>
            <person name="Zhao B."/>
        </authorList>
    </citation>
    <scope>NUCLEOTIDE SEQUENCE [LARGE SCALE GENOMIC DNA]</scope>
    <source>
        <strain evidence="6 7">BZ-SZ-XJ29</strain>
    </source>
</reference>
<accession>A0A5C7FBK4</accession>
<evidence type="ECO:0000256" key="1">
    <source>
        <dbReference type="ARBA" id="ARBA00005417"/>
    </source>
</evidence>
<dbReference type="EMBL" id="CP144914">
    <property type="protein sequence ID" value="WWD79412.1"/>
    <property type="molecule type" value="Genomic_DNA"/>
</dbReference>
<dbReference type="RefSeq" id="WP_147804474.1">
    <property type="nucleotide sequence ID" value="NZ_CP144914.1"/>
</dbReference>
<dbReference type="SMART" id="SM00382">
    <property type="entry name" value="AAA"/>
    <property type="match status" value="1"/>
</dbReference>
<evidence type="ECO:0000256" key="4">
    <source>
        <dbReference type="ARBA" id="ARBA00022840"/>
    </source>
</evidence>
<dbReference type="Proteomes" id="UP000321816">
    <property type="component" value="Chromosome"/>
</dbReference>
<name>A0A5C7FBK4_9BACI</name>
<dbReference type="GO" id="GO:0005524">
    <property type="term" value="F:ATP binding"/>
    <property type="evidence" value="ECO:0007669"/>
    <property type="project" value="UniProtKB-KW"/>
</dbReference>
<proteinExistence type="inferred from homology"/>
<comment type="similarity">
    <text evidence="1">Belongs to the ABC transporter superfamily.</text>
</comment>
<keyword evidence="7" id="KW-1185">Reference proteome</keyword>
<dbReference type="AlphaFoldDB" id="A0A5C7FBK4"/>
<evidence type="ECO:0000313" key="6">
    <source>
        <dbReference type="EMBL" id="WWD79412.1"/>
    </source>
</evidence>
<evidence type="ECO:0000256" key="2">
    <source>
        <dbReference type="ARBA" id="ARBA00022448"/>
    </source>
</evidence>
<sequence>MLKVIGVQKIYGETKAVDHVDMHIKKDRCTALIGPNGAGKTTLLSIITGLGKPDKGKVILSGKHQDRREVLGYLPQFPRFYDWMTGREYVRYAGELFGLTRKEADRRAEELLAMTGLEESGSKRIAGYSGGMKQRLGIAQALINRPELLILDEPVSALDPFGRREVIELLKKLKKDTAILFSTHVLGDAEQVSDDIYMMKEGRIILESTLAELKQNYALPVFLIETKDGIEELAEAFRNQPWVKEVELEAGRIRIQAVNMEEGRAGVLQLLKDKNALYTKVEAETVSLEDVFMQVMSG</sequence>
<keyword evidence="2" id="KW-0813">Transport</keyword>
<dbReference type="CDD" id="cd03230">
    <property type="entry name" value="ABC_DR_subfamily_A"/>
    <property type="match status" value="1"/>
</dbReference>
<dbReference type="Pfam" id="PF00005">
    <property type="entry name" value="ABC_tran"/>
    <property type="match status" value="1"/>
</dbReference>
<dbReference type="KEGG" id="ahal:FTX54_013465"/>